<accession>A0A7C2GGR7</accession>
<reference evidence="2" key="1">
    <citation type="journal article" date="2020" name="mSystems">
        <title>Genome- and Community-Level Interaction Insights into Carbon Utilization and Element Cycling Functions of Hydrothermarchaeota in Hydrothermal Sediment.</title>
        <authorList>
            <person name="Zhou Z."/>
            <person name="Liu Y."/>
            <person name="Xu W."/>
            <person name="Pan J."/>
            <person name="Luo Z.H."/>
            <person name="Li M."/>
        </authorList>
    </citation>
    <scope>NUCLEOTIDE SEQUENCE [LARGE SCALE GENOMIC DNA]</scope>
    <source>
        <strain evidence="2">SpSt-70</strain>
    </source>
</reference>
<feature type="transmembrane region" description="Helical" evidence="1">
    <location>
        <begin position="5"/>
        <end position="25"/>
    </location>
</feature>
<feature type="transmembrane region" description="Helical" evidence="1">
    <location>
        <begin position="45"/>
        <end position="65"/>
    </location>
</feature>
<protein>
    <submittedName>
        <fullName evidence="2">Uncharacterized protein</fullName>
    </submittedName>
</protein>
<proteinExistence type="predicted"/>
<organism evidence="2">
    <name type="scientific">Dictyoglomus thermophilum</name>
    <dbReference type="NCBI Taxonomy" id="14"/>
    <lineage>
        <taxon>Bacteria</taxon>
        <taxon>Pseudomonadati</taxon>
        <taxon>Dictyoglomota</taxon>
        <taxon>Dictyoglomia</taxon>
        <taxon>Dictyoglomales</taxon>
        <taxon>Dictyoglomaceae</taxon>
        <taxon>Dictyoglomus</taxon>
    </lineage>
</organism>
<feature type="transmembrane region" description="Helical" evidence="1">
    <location>
        <begin position="77"/>
        <end position="96"/>
    </location>
</feature>
<evidence type="ECO:0000256" key="1">
    <source>
        <dbReference type="SAM" id="Phobius"/>
    </source>
</evidence>
<keyword evidence="1" id="KW-1133">Transmembrane helix</keyword>
<keyword evidence="1" id="KW-0472">Membrane</keyword>
<dbReference type="EMBL" id="DTDV01000006">
    <property type="protein sequence ID" value="HGK23149.1"/>
    <property type="molecule type" value="Genomic_DNA"/>
</dbReference>
<sequence length="134" mass="16072">MVNYLFWLISSVITIYLLLYSRGFYLKIFSVLVRDFYLINVIDKFLFIILSFFALGFIIYFESFYRKRERVKSYLKFLLVTGIQLIILFLFQFTPYLLLRTPLSYKEAILLILELILGGLFIGFYISHKKSRVL</sequence>
<keyword evidence="1" id="KW-0812">Transmembrane</keyword>
<comment type="caution">
    <text evidence="2">The sequence shown here is derived from an EMBL/GenBank/DDBJ whole genome shotgun (WGS) entry which is preliminary data.</text>
</comment>
<feature type="transmembrane region" description="Helical" evidence="1">
    <location>
        <begin position="108"/>
        <end position="126"/>
    </location>
</feature>
<evidence type="ECO:0000313" key="2">
    <source>
        <dbReference type="EMBL" id="HGK23149.1"/>
    </source>
</evidence>
<dbReference type="AlphaFoldDB" id="A0A7C2GGR7"/>
<name>A0A7C2GGR7_DICTH</name>
<gene>
    <name evidence="2" type="ORF">ENU78_01650</name>
</gene>